<accession>A0A915DEX7</accession>
<dbReference type="WBParaSite" id="jg19150">
    <property type="protein sequence ID" value="jg19150"/>
    <property type="gene ID" value="jg19150"/>
</dbReference>
<name>A0A915DEX7_9BILA</name>
<keyword evidence="1" id="KW-1185">Reference proteome</keyword>
<evidence type="ECO:0000313" key="2">
    <source>
        <dbReference type="WBParaSite" id="jg19150"/>
    </source>
</evidence>
<dbReference type="AlphaFoldDB" id="A0A915DEX7"/>
<reference evidence="2" key="1">
    <citation type="submission" date="2022-11" db="UniProtKB">
        <authorList>
            <consortium name="WormBaseParasite"/>
        </authorList>
    </citation>
    <scope>IDENTIFICATION</scope>
</reference>
<proteinExistence type="predicted"/>
<sequence length="72" mass="8399">MPIVMRILYAEEKITHPMSVRALYDCFCFVRRIVDQVDDTGKAVHVEKNKLSPGEKLKYDTGFRNNAFNQCF</sequence>
<organism evidence="1 2">
    <name type="scientific">Ditylenchus dipsaci</name>
    <dbReference type="NCBI Taxonomy" id="166011"/>
    <lineage>
        <taxon>Eukaryota</taxon>
        <taxon>Metazoa</taxon>
        <taxon>Ecdysozoa</taxon>
        <taxon>Nematoda</taxon>
        <taxon>Chromadorea</taxon>
        <taxon>Rhabditida</taxon>
        <taxon>Tylenchina</taxon>
        <taxon>Tylenchomorpha</taxon>
        <taxon>Sphaerularioidea</taxon>
        <taxon>Anguinidae</taxon>
        <taxon>Anguininae</taxon>
        <taxon>Ditylenchus</taxon>
    </lineage>
</organism>
<protein>
    <submittedName>
        <fullName evidence="2">Uncharacterized protein</fullName>
    </submittedName>
</protein>
<evidence type="ECO:0000313" key="1">
    <source>
        <dbReference type="Proteomes" id="UP000887574"/>
    </source>
</evidence>
<dbReference type="Proteomes" id="UP000887574">
    <property type="component" value="Unplaced"/>
</dbReference>